<dbReference type="Gramene" id="GBG66131">
    <property type="protein sequence ID" value="GBG66131"/>
    <property type="gene ID" value="CBR_g55475"/>
</dbReference>
<accession>A0A388K7X2</accession>
<comment type="caution">
    <text evidence="8">The sequence shown here is derived from an EMBL/GenBank/DDBJ whole genome shotgun (WGS) entry which is preliminary data.</text>
</comment>
<dbReference type="InterPro" id="IPR046347">
    <property type="entry name" value="bZIP_sf"/>
</dbReference>
<evidence type="ECO:0000256" key="2">
    <source>
        <dbReference type="ARBA" id="ARBA00023015"/>
    </source>
</evidence>
<evidence type="ECO:0000256" key="5">
    <source>
        <dbReference type="ARBA" id="ARBA00023242"/>
    </source>
</evidence>
<dbReference type="GO" id="GO:0003677">
    <property type="term" value="F:DNA binding"/>
    <property type="evidence" value="ECO:0007669"/>
    <property type="project" value="UniProtKB-KW"/>
</dbReference>
<dbReference type="SMART" id="SM00338">
    <property type="entry name" value="BRLZ"/>
    <property type="match status" value="1"/>
</dbReference>
<reference evidence="8 9" key="1">
    <citation type="journal article" date="2018" name="Cell">
        <title>The Chara Genome: Secondary Complexity and Implications for Plant Terrestrialization.</title>
        <authorList>
            <person name="Nishiyama T."/>
            <person name="Sakayama H."/>
            <person name="Vries J.D."/>
            <person name="Buschmann H."/>
            <person name="Saint-Marcoux D."/>
            <person name="Ullrich K.K."/>
            <person name="Haas F.B."/>
            <person name="Vanderstraeten L."/>
            <person name="Becker D."/>
            <person name="Lang D."/>
            <person name="Vosolsobe S."/>
            <person name="Rombauts S."/>
            <person name="Wilhelmsson P.K.I."/>
            <person name="Janitza P."/>
            <person name="Kern R."/>
            <person name="Heyl A."/>
            <person name="Rumpler F."/>
            <person name="Villalobos L.I.A.C."/>
            <person name="Clay J.M."/>
            <person name="Skokan R."/>
            <person name="Toyoda A."/>
            <person name="Suzuki Y."/>
            <person name="Kagoshima H."/>
            <person name="Schijlen E."/>
            <person name="Tajeshwar N."/>
            <person name="Catarino B."/>
            <person name="Hetherington A.J."/>
            <person name="Saltykova A."/>
            <person name="Bonnot C."/>
            <person name="Breuninger H."/>
            <person name="Symeonidi A."/>
            <person name="Radhakrishnan G.V."/>
            <person name="Van Nieuwerburgh F."/>
            <person name="Deforce D."/>
            <person name="Chang C."/>
            <person name="Karol K.G."/>
            <person name="Hedrich R."/>
            <person name="Ulvskov P."/>
            <person name="Glockner G."/>
            <person name="Delwiche C.F."/>
            <person name="Petrasek J."/>
            <person name="Van de Peer Y."/>
            <person name="Friml J."/>
            <person name="Beilby M."/>
            <person name="Dolan L."/>
            <person name="Kohara Y."/>
            <person name="Sugano S."/>
            <person name="Fujiyama A."/>
            <person name="Delaux P.-M."/>
            <person name="Quint M."/>
            <person name="TheiBen G."/>
            <person name="Hagemann M."/>
            <person name="Harholt J."/>
            <person name="Dunand C."/>
            <person name="Zachgo S."/>
            <person name="Langdale J."/>
            <person name="Maumus F."/>
            <person name="Straeten D.V.D."/>
            <person name="Gould S.B."/>
            <person name="Rensing S.A."/>
        </authorList>
    </citation>
    <scope>NUCLEOTIDE SEQUENCE [LARGE SCALE GENOMIC DNA]</scope>
    <source>
        <strain evidence="8 9">S276</strain>
    </source>
</reference>
<keyword evidence="5" id="KW-0539">Nucleus</keyword>
<keyword evidence="6" id="KW-0175">Coiled coil</keyword>
<organism evidence="8 9">
    <name type="scientific">Chara braunii</name>
    <name type="common">Braun's stonewort</name>
    <dbReference type="NCBI Taxonomy" id="69332"/>
    <lineage>
        <taxon>Eukaryota</taxon>
        <taxon>Viridiplantae</taxon>
        <taxon>Streptophyta</taxon>
        <taxon>Charophyceae</taxon>
        <taxon>Charales</taxon>
        <taxon>Characeae</taxon>
        <taxon>Chara</taxon>
    </lineage>
</organism>
<keyword evidence="9" id="KW-1185">Reference proteome</keyword>
<dbReference type="GO" id="GO:0003700">
    <property type="term" value="F:DNA-binding transcription factor activity"/>
    <property type="evidence" value="ECO:0007669"/>
    <property type="project" value="InterPro"/>
</dbReference>
<evidence type="ECO:0000313" key="9">
    <source>
        <dbReference type="Proteomes" id="UP000265515"/>
    </source>
</evidence>
<evidence type="ECO:0000259" key="7">
    <source>
        <dbReference type="PROSITE" id="PS50217"/>
    </source>
</evidence>
<dbReference type="FunFam" id="1.20.5.170:FF:000020">
    <property type="entry name" value="BZIP transcription factor"/>
    <property type="match status" value="1"/>
</dbReference>
<dbReference type="Gene3D" id="1.20.5.170">
    <property type="match status" value="1"/>
</dbReference>
<dbReference type="STRING" id="69332.A0A388K7X2"/>
<dbReference type="PROSITE" id="PS50217">
    <property type="entry name" value="BZIP"/>
    <property type="match status" value="1"/>
</dbReference>
<dbReference type="EMBL" id="BFEA01000069">
    <property type="protein sequence ID" value="GBG66131.1"/>
    <property type="molecule type" value="Genomic_DNA"/>
</dbReference>
<dbReference type="OrthoDB" id="664875at2759"/>
<protein>
    <recommendedName>
        <fullName evidence="7">BZIP domain-containing protein</fullName>
    </recommendedName>
</protein>
<keyword evidence="3" id="KW-0238">DNA-binding</keyword>
<dbReference type="SUPFAM" id="SSF57959">
    <property type="entry name" value="Leucine zipper domain"/>
    <property type="match status" value="1"/>
</dbReference>
<dbReference type="InterPro" id="IPR004827">
    <property type="entry name" value="bZIP"/>
</dbReference>
<evidence type="ECO:0000256" key="1">
    <source>
        <dbReference type="ARBA" id="ARBA00004123"/>
    </source>
</evidence>
<evidence type="ECO:0000256" key="3">
    <source>
        <dbReference type="ARBA" id="ARBA00023125"/>
    </source>
</evidence>
<dbReference type="Pfam" id="PF00170">
    <property type="entry name" value="bZIP_1"/>
    <property type="match status" value="1"/>
</dbReference>
<feature type="domain" description="BZIP" evidence="7">
    <location>
        <begin position="26"/>
        <end position="77"/>
    </location>
</feature>
<evidence type="ECO:0000256" key="6">
    <source>
        <dbReference type="SAM" id="Coils"/>
    </source>
</evidence>
<name>A0A388K7X2_CHABU</name>
<dbReference type="Proteomes" id="UP000265515">
    <property type="component" value="Unassembled WGS sequence"/>
</dbReference>
<dbReference type="PANTHER" id="PTHR46408">
    <property type="entry name" value="BASIC LEUCINE ZIPPER 63"/>
    <property type="match status" value="1"/>
</dbReference>
<evidence type="ECO:0000313" key="8">
    <source>
        <dbReference type="EMBL" id="GBG66131.1"/>
    </source>
</evidence>
<dbReference type="GO" id="GO:0005634">
    <property type="term" value="C:nucleus"/>
    <property type="evidence" value="ECO:0007669"/>
    <property type="project" value="UniProtKB-SubCell"/>
</dbReference>
<sequence length="244" mass="27155">MGELIQRQCPRLLSGQVAPVESDVPRMRMLSNRESARRSRRRKQLHLTELEMQVAQLRVENTSLAKRLTDIGQKFSEAAVDNRVLKADVEALSAKVRIALHMAGLQDVYSTELCKPRIKVSEEMVARAAAAIIGNVHEYIPEYQPYVSCHIPDMYHMITGRGFGADGMMPFYETPCSQISMQVPSLGSKMERPPSLQRISSLEHLHKRVRAGTGCGTANPWIGNGWDIDGTSSLVDHEVVSGES</sequence>
<comment type="subcellular location">
    <subcellularLocation>
        <location evidence="1">Nucleus</location>
    </subcellularLocation>
</comment>
<keyword evidence="4" id="KW-0804">Transcription</keyword>
<evidence type="ECO:0000256" key="4">
    <source>
        <dbReference type="ARBA" id="ARBA00023163"/>
    </source>
</evidence>
<feature type="coiled-coil region" evidence="6">
    <location>
        <begin position="40"/>
        <end position="67"/>
    </location>
</feature>
<dbReference type="PANTHER" id="PTHR46408:SF10">
    <property type="entry name" value="BASIC LEUCINE ZIPPER 63"/>
    <property type="match status" value="1"/>
</dbReference>
<keyword evidence="2" id="KW-0805">Transcription regulation</keyword>
<gene>
    <name evidence="8" type="ORF">CBR_g55475</name>
</gene>
<dbReference type="PROSITE" id="PS00036">
    <property type="entry name" value="BZIP_BASIC"/>
    <property type="match status" value="1"/>
</dbReference>
<proteinExistence type="predicted"/>
<dbReference type="AlphaFoldDB" id="A0A388K7X2"/>